<comment type="caution">
    <text evidence="3">The sequence shown here is derived from an EMBL/GenBank/DDBJ whole genome shotgun (WGS) entry which is preliminary data.</text>
</comment>
<dbReference type="AlphaFoldDB" id="A0A9X2HQB5"/>
<evidence type="ECO:0000256" key="1">
    <source>
        <dbReference type="ARBA" id="ARBA00023239"/>
    </source>
</evidence>
<sequence>MILDAHAHLVTPASVFGVRTIIQSSNGNHSKEWYIKRWLDEGEIASNAARCVALMDAVGTDIQFLSPRPFTLMHSHHSFRDIDIWIGLQNDLIHRTIALYPDRFRGVAGLPQMAGEPIECVFPELERCVGELGFIGVLVNPDPAEGRGTSPRLSDPYWYPLWEKLCELEVPALIHSAGCCGRETYDEHFATEESLAITSIARSNVFERFPDLKLIIAHGGGSVPYQIGRWRSHHFFEEAANKPDVASYFKALGQAAESGAALPTPPSSLTTFDEKLRKFYFDTDVHNRDSLELLLKTVGVERCLFGTERPGSGGALDPATGKSMEDFKYLIDRIEFLSDADRRKIYEENARAVFPRFKA</sequence>
<keyword evidence="4" id="KW-1185">Reference proteome</keyword>
<dbReference type="GO" id="GO:0016831">
    <property type="term" value="F:carboxy-lyase activity"/>
    <property type="evidence" value="ECO:0007669"/>
    <property type="project" value="InterPro"/>
</dbReference>
<dbReference type="InterPro" id="IPR032466">
    <property type="entry name" value="Metal_Hydrolase"/>
</dbReference>
<dbReference type="GO" id="GO:0005737">
    <property type="term" value="C:cytoplasm"/>
    <property type="evidence" value="ECO:0007669"/>
    <property type="project" value="TreeGrafter"/>
</dbReference>
<dbReference type="RefSeq" id="WP_254292145.1">
    <property type="nucleotide sequence ID" value="NZ_JAMLDX010000003.1"/>
</dbReference>
<dbReference type="Pfam" id="PF04909">
    <property type="entry name" value="Amidohydro_2"/>
    <property type="match status" value="1"/>
</dbReference>
<evidence type="ECO:0000313" key="4">
    <source>
        <dbReference type="Proteomes" id="UP001139451"/>
    </source>
</evidence>
<dbReference type="InterPro" id="IPR006680">
    <property type="entry name" value="Amidohydro-rel"/>
</dbReference>
<proteinExistence type="predicted"/>
<dbReference type="InterPro" id="IPR032465">
    <property type="entry name" value="ACMSD"/>
</dbReference>
<keyword evidence="1" id="KW-0456">Lyase</keyword>
<dbReference type="Proteomes" id="UP001139451">
    <property type="component" value="Unassembled WGS sequence"/>
</dbReference>
<dbReference type="PANTHER" id="PTHR21240">
    <property type="entry name" value="2-AMINO-3-CARBOXYLMUCONATE-6-SEMIALDEHYDE DECARBOXYLASE"/>
    <property type="match status" value="1"/>
</dbReference>
<feature type="domain" description="Amidohydrolase-related" evidence="2">
    <location>
        <begin position="4"/>
        <end position="355"/>
    </location>
</feature>
<dbReference type="GO" id="GO:0016787">
    <property type="term" value="F:hydrolase activity"/>
    <property type="evidence" value="ECO:0007669"/>
    <property type="project" value="InterPro"/>
</dbReference>
<dbReference type="PANTHER" id="PTHR21240:SF28">
    <property type="entry name" value="ISO-OROTATE DECARBOXYLASE (EUROFUNG)"/>
    <property type="match status" value="1"/>
</dbReference>
<dbReference type="GO" id="GO:0019748">
    <property type="term" value="P:secondary metabolic process"/>
    <property type="evidence" value="ECO:0007669"/>
    <property type="project" value="TreeGrafter"/>
</dbReference>
<gene>
    <name evidence="3" type="ORF">M9978_06295</name>
</gene>
<evidence type="ECO:0000313" key="3">
    <source>
        <dbReference type="EMBL" id="MCP3730035.1"/>
    </source>
</evidence>
<dbReference type="SUPFAM" id="SSF51556">
    <property type="entry name" value="Metallo-dependent hydrolases"/>
    <property type="match status" value="1"/>
</dbReference>
<name>A0A9X2HQB5_9SPHN</name>
<dbReference type="Gene3D" id="3.20.20.140">
    <property type="entry name" value="Metal-dependent hydrolases"/>
    <property type="match status" value="1"/>
</dbReference>
<organism evidence="3 4">
    <name type="scientific">Sphingomonas tagetis</name>
    <dbReference type="NCBI Taxonomy" id="2949092"/>
    <lineage>
        <taxon>Bacteria</taxon>
        <taxon>Pseudomonadati</taxon>
        <taxon>Pseudomonadota</taxon>
        <taxon>Alphaproteobacteria</taxon>
        <taxon>Sphingomonadales</taxon>
        <taxon>Sphingomonadaceae</taxon>
        <taxon>Sphingomonas</taxon>
    </lineage>
</organism>
<reference evidence="3" key="1">
    <citation type="submission" date="2022-05" db="EMBL/GenBank/DDBJ databases">
        <title>Sphingomonas sp. strain MG17 Genome sequencing and assembly.</title>
        <authorList>
            <person name="Kim I."/>
        </authorList>
    </citation>
    <scope>NUCLEOTIDE SEQUENCE</scope>
    <source>
        <strain evidence="3">MG17</strain>
    </source>
</reference>
<dbReference type="EMBL" id="JAMLDX010000003">
    <property type="protein sequence ID" value="MCP3730035.1"/>
    <property type="molecule type" value="Genomic_DNA"/>
</dbReference>
<accession>A0A9X2HQB5</accession>
<evidence type="ECO:0000259" key="2">
    <source>
        <dbReference type="Pfam" id="PF04909"/>
    </source>
</evidence>
<protein>
    <submittedName>
        <fullName evidence="3">Amidohydrolase</fullName>
    </submittedName>
</protein>